<evidence type="ECO:0000313" key="5">
    <source>
        <dbReference type="EMBL" id="TYH00328.1"/>
    </source>
</evidence>
<reference evidence="5 6" key="1">
    <citation type="submission" date="2019-06" db="EMBL/GenBank/DDBJ databases">
        <title>WGS assembly of Gossypium darwinii.</title>
        <authorList>
            <person name="Chen Z.J."/>
            <person name="Sreedasyam A."/>
            <person name="Ando A."/>
            <person name="Song Q."/>
            <person name="De L."/>
            <person name="Hulse-Kemp A."/>
            <person name="Ding M."/>
            <person name="Ye W."/>
            <person name="Kirkbride R."/>
            <person name="Jenkins J."/>
            <person name="Plott C."/>
            <person name="Lovell J."/>
            <person name="Lin Y.-M."/>
            <person name="Vaughn R."/>
            <person name="Liu B."/>
            <person name="Li W."/>
            <person name="Simpson S."/>
            <person name="Scheffler B."/>
            <person name="Saski C."/>
            <person name="Grover C."/>
            <person name="Hu G."/>
            <person name="Conover J."/>
            <person name="Carlson J."/>
            <person name="Shu S."/>
            <person name="Boston L."/>
            <person name="Williams M."/>
            <person name="Peterson D."/>
            <person name="Mcgee K."/>
            <person name="Jones D."/>
            <person name="Wendel J."/>
            <person name="Stelly D."/>
            <person name="Grimwood J."/>
            <person name="Schmutz J."/>
        </authorList>
    </citation>
    <scope>NUCLEOTIDE SEQUENCE [LARGE SCALE GENOMIC DNA]</scope>
    <source>
        <strain evidence="5">1808015.09</strain>
    </source>
</reference>
<dbReference type="Gene3D" id="3.40.50.300">
    <property type="entry name" value="P-loop containing nucleotide triphosphate hydrolases"/>
    <property type="match status" value="1"/>
</dbReference>
<proteinExistence type="predicted"/>
<dbReference type="Gene3D" id="3.80.10.10">
    <property type="entry name" value="Ribonuclease Inhibitor"/>
    <property type="match status" value="2"/>
</dbReference>
<evidence type="ECO:0000256" key="3">
    <source>
        <dbReference type="ARBA" id="ARBA00023027"/>
    </source>
</evidence>
<sequence length="991" mass="113463">MAASSSSSSPQRDTCLNFITYLLETLKHRIMNIFFHEQDLEDEEQLSQALLQTIVSSYSSRQLKHQVFLSFRGEDTRLNFTAHLLKALKDTGMNVFFDEEKLEKGEQLSSALSQAIAASNLSIIVLSVDYASSKSCLAEVSDIMDRKDTQGHIVLPIFYHVDPSNVRNIGGSFKTSFEDHELKRPIDEVKRWKSAFVEVGKLKGWHIIGGKFDRPETEYIKDIVEYVIKKLMNNYFRNASEELGMGGIGKTTLADVVYKEVSQKFDDSCFLHNVSEKIEKQGMESLRDDFLTELLKLNNKKVIVVLDDVNDSDLMNDLGVQYFGEESKIIITSRDKQVLKNGEANKIHEVLKLNENDSLQLFFIFAFRQLNPVVDFLNLSYKFVRCVVPIGSEAYELEKNVFLDIACFFKNESKEDAEEILSRCYRGAVSGISNLLDKCLIDIITDIPFFSIDYCECVSMHDMLEEMGKDIVRQEAKELWKHSRLWNPKDVYQVLRYNKGTDLIQGLKLDMSQIDNLKLCPTAFDNMYNLRVILFYFAGRFWKKCSEKKLLADQNDSVSLPDELRYLFWDYYPFKSLSSFNPINLVVLKLPHSDMEFLWNEDGYQNLVNLREIDLTQCKNLRKIPNLLSAVNLKSLCCNGCESLVEHPCLDHLAYLKTLELEGCHNLKKFPEVPNHFSILELDETGIEEVPDSVEHLTSLEQLCLRKSGVKKVSSNISKLGFLRSLYLSHCPITEFPKHPSELYLSETQTEFPGNSILEFKSLEFMHIDHCNNLKFLSDLPPYLRYLVAHDCTSLEKVSFTNQNLYELESSEDSHEFFMLFSNCFNLNQDSINNIEANAMIKIGSVLKKWEKESDCDPPILVCCFPGNEISANTFEYQSMSSSLILGLSPNGCSGRRYLVFVICLVADFAHGHKYEDIICNCECQLTATGEFELVQYIGDHVFILFSGAMVKNDKGYLEASFEFHIKKLDLSGEEEPIKVEKCGVHASYVA</sequence>
<evidence type="ECO:0000259" key="4">
    <source>
        <dbReference type="PROSITE" id="PS50104"/>
    </source>
</evidence>
<dbReference type="InterPro" id="IPR027417">
    <property type="entry name" value="P-loop_NTPase"/>
</dbReference>
<organism evidence="5 6">
    <name type="scientific">Gossypium darwinii</name>
    <name type="common">Darwin's cotton</name>
    <name type="synonym">Gossypium barbadense var. darwinii</name>
    <dbReference type="NCBI Taxonomy" id="34276"/>
    <lineage>
        <taxon>Eukaryota</taxon>
        <taxon>Viridiplantae</taxon>
        <taxon>Streptophyta</taxon>
        <taxon>Embryophyta</taxon>
        <taxon>Tracheophyta</taxon>
        <taxon>Spermatophyta</taxon>
        <taxon>Magnoliopsida</taxon>
        <taxon>eudicotyledons</taxon>
        <taxon>Gunneridae</taxon>
        <taxon>Pentapetalae</taxon>
        <taxon>rosids</taxon>
        <taxon>malvids</taxon>
        <taxon>Malvales</taxon>
        <taxon>Malvaceae</taxon>
        <taxon>Malvoideae</taxon>
        <taxon>Gossypium</taxon>
    </lineage>
</organism>
<dbReference type="PANTHER" id="PTHR11017">
    <property type="entry name" value="LEUCINE-RICH REPEAT-CONTAINING PROTEIN"/>
    <property type="match status" value="1"/>
</dbReference>
<keyword evidence="6" id="KW-1185">Reference proteome</keyword>
<dbReference type="SUPFAM" id="SSF52540">
    <property type="entry name" value="P-loop containing nucleoside triphosphate hydrolases"/>
    <property type="match status" value="1"/>
</dbReference>
<dbReference type="InterPro" id="IPR035897">
    <property type="entry name" value="Toll_tir_struct_dom_sf"/>
</dbReference>
<keyword evidence="1" id="KW-0677">Repeat</keyword>
<dbReference type="PRINTS" id="PR00364">
    <property type="entry name" value="DISEASERSIST"/>
</dbReference>
<dbReference type="SUPFAM" id="SSF46785">
    <property type="entry name" value="Winged helix' DNA-binding domain"/>
    <property type="match status" value="1"/>
</dbReference>
<dbReference type="InterPro" id="IPR032675">
    <property type="entry name" value="LRR_dom_sf"/>
</dbReference>
<dbReference type="PROSITE" id="PS50104">
    <property type="entry name" value="TIR"/>
    <property type="match status" value="1"/>
</dbReference>
<dbReference type="Gene3D" id="3.40.50.10140">
    <property type="entry name" value="Toll/interleukin-1 receptor homology (TIR) domain"/>
    <property type="match status" value="1"/>
</dbReference>
<keyword evidence="3" id="KW-0520">NAD</keyword>
<dbReference type="FunFam" id="3.40.50.10140:FF:000007">
    <property type="entry name" value="Disease resistance protein (TIR-NBS-LRR class)"/>
    <property type="match status" value="1"/>
</dbReference>
<dbReference type="SMART" id="SM00255">
    <property type="entry name" value="TIR"/>
    <property type="match status" value="1"/>
</dbReference>
<evidence type="ECO:0000256" key="2">
    <source>
        <dbReference type="ARBA" id="ARBA00022821"/>
    </source>
</evidence>
<dbReference type="GO" id="GO:0043531">
    <property type="term" value="F:ADP binding"/>
    <property type="evidence" value="ECO:0007669"/>
    <property type="project" value="InterPro"/>
</dbReference>
<dbReference type="SUPFAM" id="SSF52200">
    <property type="entry name" value="Toll/Interleukin receptor TIR domain"/>
    <property type="match status" value="1"/>
</dbReference>
<dbReference type="GO" id="GO:0006952">
    <property type="term" value="P:defense response"/>
    <property type="evidence" value="ECO:0007669"/>
    <property type="project" value="UniProtKB-KW"/>
</dbReference>
<dbReference type="Pfam" id="PF23282">
    <property type="entry name" value="WHD_ROQ1"/>
    <property type="match status" value="1"/>
</dbReference>
<dbReference type="InterPro" id="IPR058192">
    <property type="entry name" value="WHD_ROQ1-like"/>
</dbReference>
<keyword evidence="2" id="KW-0611">Plant defense</keyword>
<dbReference type="InterPro" id="IPR044974">
    <property type="entry name" value="Disease_R_plants"/>
</dbReference>
<dbReference type="Pfam" id="PF01582">
    <property type="entry name" value="TIR"/>
    <property type="match status" value="1"/>
</dbReference>
<dbReference type="EMBL" id="CM017697">
    <property type="protein sequence ID" value="TYH00328.1"/>
    <property type="molecule type" value="Genomic_DNA"/>
</dbReference>
<feature type="domain" description="TIR" evidence="4">
    <location>
        <begin position="63"/>
        <end position="231"/>
    </location>
</feature>
<dbReference type="AlphaFoldDB" id="A0A5D2F4A6"/>
<accession>A0A5D2F4A6</accession>
<dbReference type="GO" id="GO:0007165">
    <property type="term" value="P:signal transduction"/>
    <property type="evidence" value="ECO:0007669"/>
    <property type="project" value="InterPro"/>
</dbReference>
<dbReference type="Proteomes" id="UP000323506">
    <property type="component" value="Chromosome A10"/>
</dbReference>
<dbReference type="PANTHER" id="PTHR11017:SF479">
    <property type="entry name" value="DISEASE RESISTANCE PROTEIN (TIR-NBS-LRR CLASS) FAMILY"/>
    <property type="match status" value="1"/>
</dbReference>
<gene>
    <name evidence="5" type="ORF">ES288_A10G266700v1</name>
</gene>
<evidence type="ECO:0000313" key="6">
    <source>
        <dbReference type="Proteomes" id="UP000323506"/>
    </source>
</evidence>
<dbReference type="InterPro" id="IPR036390">
    <property type="entry name" value="WH_DNA-bd_sf"/>
</dbReference>
<dbReference type="InterPro" id="IPR000157">
    <property type="entry name" value="TIR_dom"/>
</dbReference>
<dbReference type="SUPFAM" id="SSF52058">
    <property type="entry name" value="L domain-like"/>
    <property type="match status" value="1"/>
</dbReference>
<evidence type="ECO:0000256" key="1">
    <source>
        <dbReference type="ARBA" id="ARBA00022737"/>
    </source>
</evidence>
<name>A0A5D2F4A6_GOSDA</name>
<protein>
    <recommendedName>
        <fullName evidence="4">TIR domain-containing protein</fullName>
    </recommendedName>
</protein>